<organism evidence="2 3">
    <name type="scientific">Isoptericola luteus</name>
    <dbReference type="NCBI Taxonomy" id="2879484"/>
    <lineage>
        <taxon>Bacteria</taxon>
        <taxon>Bacillati</taxon>
        <taxon>Actinomycetota</taxon>
        <taxon>Actinomycetes</taxon>
        <taxon>Micrococcales</taxon>
        <taxon>Promicromonosporaceae</taxon>
        <taxon>Isoptericola</taxon>
    </lineage>
</organism>
<gene>
    <name evidence="2" type="ORF">LEP48_14480</name>
</gene>
<evidence type="ECO:0000256" key="1">
    <source>
        <dbReference type="SAM" id="MobiDB-lite"/>
    </source>
</evidence>
<proteinExistence type="predicted"/>
<evidence type="ECO:0000313" key="3">
    <source>
        <dbReference type="Proteomes" id="UP001319870"/>
    </source>
</evidence>
<evidence type="ECO:0008006" key="4">
    <source>
        <dbReference type="Google" id="ProtNLM"/>
    </source>
</evidence>
<sequence>MADLRVDLDAVTELGSSLTRVANEFENANTKSDRIAEAVGHEGLAGAVRDFAHSWDDTRGKMTENLRLLADASTQVAQAFTDIDSDLADGISGEGASPPARPGGPV</sequence>
<name>A0ABS7ZHQ4_9MICO</name>
<accession>A0ABS7ZHQ4</accession>
<keyword evidence="3" id="KW-1185">Reference proteome</keyword>
<dbReference type="RefSeq" id="WP_225566319.1">
    <property type="nucleotide sequence ID" value="NZ_JAIXCQ010000011.1"/>
</dbReference>
<reference evidence="2 3" key="1">
    <citation type="submission" date="2021-09" db="EMBL/GenBank/DDBJ databases">
        <title>Isoptericola luteus sp. nov., a novel bacterium isolated from Harbin, the capital city of Heilongjiang province.</title>
        <authorList>
            <person name="Li J."/>
        </authorList>
    </citation>
    <scope>NUCLEOTIDE SEQUENCE [LARGE SCALE GENOMIC DNA]</scope>
    <source>
        <strain evidence="2 3">NEAU-Y5</strain>
    </source>
</reference>
<evidence type="ECO:0000313" key="2">
    <source>
        <dbReference type="EMBL" id="MCA5894542.1"/>
    </source>
</evidence>
<dbReference type="Proteomes" id="UP001319870">
    <property type="component" value="Unassembled WGS sequence"/>
</dbReference>
<protein>
    <recommendedName>
        <fullName evidence="4">WXG100 family type VII secretion target</fullName>
    </recommendedName>
</protein>
<dbReference type="EMBL" id="JAIXCQ010000011">
    <property type="protein sequence ID" value="MCA5894542.1"/>
    <property type="molecule type" value="Genomic_DNA"/>
</dbReference>
<comment type="caution">
    <text evidence="2">The sequence shown here is derived from an EMBL/GenBank/DDBJ whole genome shotgun (WGS) entry which is preliminary data.</text>
</comment>
<feature type="region of interest" description="Disordered" evidence="1">
    <location>
        <begin position="87"/>
        <end position="106"/>
    </location>
</feature>